<gene>
    <name evidence="1" type="ORF">Anas_06146</name>
</gene>
<dbReference type="EMBL" id="SEYY01022013">
    <property type="protein sequence ID" value="KAB7495881.1"/>
    <property type="molecule type" value="Genomic_DNA"/>
</dbReference>
<name>A0A5N5SP84_9CRUS</name>
<sequence length="159" mass="18041">MEFGRTTNVYGTTTFSVVAPSFIKLVVWTTTYRCTIKTLLKNYKNLNIYVTSYLTYTEAEKCCTSNGKSALVGAGVALMNHRDLSRDPKYLPAFFLLDKLMIWEKKQTFKVSSGGGGIGASSGRTTYQTYCYVGAKYFQYRGYKDQCHEKHAMLCFEKL</sequence>
<organism evidence="1 2">
    <name type="scientific">Armadillidium nasatum</name>
    <dbReference type="NCBI Taxonomy" id="96803"/>
    <lineage>
        <taxon>Eukaryota</taxon>
        <taxon>Metazoa</taxon>
        <taxon>Ecdysozoa</taxon>
        <taxon>Arthropoda</taxon>
        <taxon>Crustacea</taxon>
        <taxon>Multicrustacea</taxon>
        <taxon>Malacostraca</taxon>
        <taxon>Eumalacostraca</taxon>
        <taxon>Peracarida</taxon>
        <taxon>Isopoda</taxon>
        <taxon>Oniscidea</taxon>
        <taxon>Crinocheta</taxon>
        <taxon>Armadillidiidae</taxon>
        <taxon>Armadillidium</taxon>
    </lineage>
</organism>
<proteinExistence type="predicted"/>
<keyword evidence="2" id="KW-1185">Reference proteome</keyword>
<dbReference type="Proteomes" id="UP000326759">
    <property type="component" value="Unassembled WGS sequence"/>
</dbReference>
<evidence type="ECO:0000313" key="1">
    <source>
        <dbReference type="EMBL" id="KAB7495881.1"/>
    </source>
</evidence>
<evidence type="ECO:0000313" key="2">
    <source>
        <dbReference type="Proteomes" id="UP000326759"/>
    </source>
</evidence>
<dbReference type="AlphaFoldDB" id="A0A5N5SP84"/>
<reference evidence="1 2" key="1">
    <citation type="journal article" date="2019" name="PLoS Biol.">
        <title>Sex chromosomes control vertical transmission of feminizing Wolbachia symbionts in an isopod.</title>
        <authorList>
            <person name="Becking T."/>
            <person name="Chebbi M.A."/>
            <person name="Giraud I."/>
            <person name="Moumen B."/>
            <person name="Laverre T."/>
            <person name="Caubet Y."/>
            <person name="Peccoud J."/>
            <person name="Gilbert C."/>
            <person name="Cordaux R."/>
        </authorList>
    </citation>
    <scope>NUCLEOTIDE SEQUENCE [LARGE SCALE GENOMIC DNA]</scope>
    <source>
        <strain evidence="1">ANa2</strain>
        <tissue evidence="1">Whole body excluding digestive tract and cuticle</tissue>
    </source>
</reference>
<protein>
    <submittedName>
        <fullName evidence="1">Uncharacterized protein</fullName>
    </submittedName>
</protein>
<accession>A0A5N5SP84</accession>
<comment type="caution">
    <text evidence="1">The sequence shown here is derived from an EMBL/GenBank/DDBJ whole genome shotgun (WGS) entry which is preliminary data.</text>
</comment>